<dbReference type="InterPro" id="IPR050362">
    <property type="entry name" value="Cation-dep_OMT"/>
</dbReference>
<evidence type="ECO:0000256" key="2">
    <source>
        <dbReference type="ARBA" id="ARBA00022679"/>
    </source>
</evidence>
<keyword evidence="1" id="KW-0489">Methyltransferase</keyword>
<dbReference type="SUPFAM" id="SSF53335">
    <property type="entry name" value="S-adenosyl-L-methionine-dependent methyltransferases"/>
    <property type="match status" value="1"/>
</dbReference>
<comment type="similarity">
    <text evidence="4">Belongs to the class I-like SAM-binding methyltransferase superfamily. Cation-dependent O-methyltransferase family.</text>
</comment>
<dbReference type="GO" id="GO:0008171">
    <property type="term" value="F:O-methyltransferase activity"/>
    <property type="evidence" value="ECO:0007669"/>
    <property type="project" value="InterPro"/>
</dbReference>
<dbReference type="PROSITE" id="PS51682">
    <property type="entry name" value="SAM_OMT_I"/>
    <property type="match status" value="1"/>
</dbReference>
<name>A0AAD4CIM0_ASPNN</name>
<dbReference type="GO" id="GO:0008757">
    <property type="term" value="F:S-adenosylmethionine-dependent methyltransferase activity"/>
    <property type="evidence" value="ECO:0007669"/>
    <property type="project" value="TreeGrafter"/>
</dbReference>
<organism evidence="5 6">
    <name type="scientific">Aspergillus nanangensis</name>
    <dbReference type="NCBI Taxonomy" id="2582783"/>
    <lineage>
        <taxon>Eukaryota</taxon>
        <taxon>Fungi</taxon>
        <taxon>Dikarya</taxon>
        <taxon>Ascomycota</taxon>
        <taxon>Pezizomycotina</taxon>
        <taxon>Eurotiomycetes</taxon>
        <taxon>Eurotiomycetidae</taxon>
        <taxon>Eurotiales</taxon>
        <taxon>Aspergillaceae</taxon>
        <taxon>Aspergillus</taxon>
        <taxon>Aspergillus subgen. Circumdati</taxon>
    </lineage>
</organism>
<dbReference type="InterPro" id="IPR029063">
    <property type="entry name" value="SAM-dependent_MTases_sf"/>
</dbReference>
<evidence type="ECO:0000313" key="6">
    <source>
        <dbReference type="Proteomes" id="UP001194746"/>
    </source>
</evidence>
<comment type="caution">
    <text evidence="5">The sequence shown here is derived from an EMBL/GenBank/DDBJ whole genome shotgun (WGS) entry which is preliminary data.</text>
</comment>
<dbReference type="CDD" id="cd02440">
    <property type="entry name" value="AdoMet_MTases"/>
    <property type="match status" value="1"/>
</dbReference>
<dbReference type="Pfam" id="PF01596">
    <property type="entry name" value="Methyltransf_3"/>
    <property type="match status" value="1"/>
</dbReference>
<dbReference type="GO" id="GO:0032259">
    <property type="term" value="P:methylation"/>
    <property type="evidence" value="ECO:0007669"/>
    <property type="project" value="UniProtKB-KW"/>
</dbReference>
<accession>A0AAD4CIM0</accession>
<evidence type="ECO:0000256" key="4">
    <source>
        <dbReference type="ARBA" id="ARBA00023453"/>
    </source>
</evidence>
<dbReference type="EMBL" id="VCAU01000064">
    <property type="protein sequence ID" value="KAF9887241.1"/>
    <property type="molecule type" value="Genomic_DNA"/>
</dbReference>
<keyword evidence="3" id="KW-0949">S-adenosyl-L-methionine</keyword>
<dbReference type="InterPro" id="IPR002935">
    <property type="entry name" value="SAM_O-MeTrfase"/>
</dbReference>
<dbReference type="AlphaFoldDB" id="A0AAD4CIM0"/>
<evidence type="ECO:0000256" key="1">
    <source>
        <dbReference type="ARBA" id="ARBA00022603"/>
    </source>
</evidence>
<reference evidence="5" key="1">
    <citation type="journal article" date="2019" name="Beilstein J. Org. Chem.">
        <title>Nanangenines: drimane sesquiterpenoids as the dominant metabolite cohort of a novel Australian fungus, Aspergillus nanangensis.</title>
        <authorList>
            <person name="Lacey H.J."/>
            <person name="Gilchrist C.L.M."/>
            <person name="Crombie A."/>
            <person name="Kalaitzis J.A."/>
            <person name="Vuong D."/>
            <person name="Rutledge P.J."/>
            <person name="Turner P."/>
            <person name="Pitt J.I."/>
            <person name="Lacey E."/>
            <person name="Chooi Y.H."/>
            <person name="Piggott A.M."/>
        </authorList>
    </citation>
    <scope>NUCLEOTIDE SEQUENCE</scope>
    <source>
        <strain evidence="5">MST-FP2251</strain>
    </source>
</reference>
<evidence type="ECO:0000313" key="5">
    <source>
        <dbReference type="EMBL" id="KAF9887241.1"/>
    </source>
</evidence>
<reference evidence="5" key="2">
    <citation type="submission" date="2020-02" db="EMBL/GenBank/DDBJ databases">
        <authorList>
            <person name="Gilchrist C.L.M."/>
            <person name="Chooi Y.-H."/>
        </authorList>
    </citation>
    <scope>NUCLEOTIDE SEQUENCE</scope>
    <source>
        <strain evidence="5">MST-FP2251</strain>
    </source>
</reference>
<dbReference type="PANTHER" id="PTHR10509">
    <property type="entry name" value="O-METHYLTRANSFERASE-RELATED"/>
    <property type="match status" value="1"/>
</dbReference>
<dbReference type="Proteomes" id="UP001194746">
    <property type="component" value="Unassembled WGS sequence"/>
</dbReference>
<keyword evidence="6" id="KW-1185">Reference proteome</keyword>
<sequence>MKDTCILPLNKSQAARAGDYCTQHSAVLPSSVAEQARLTEKLFPDLADMAPSNPQCSWMMSFTRVLRPSRILELGTFTGVSALAFYEATRDTQAEITTIEMSEKFLQISGAAFAHHGADDRIQTVQGECLKMLPTLKGEFDLIYIDAANDEYEAYTRYILDHKLLSSRGVLLVDDTLHEGAVFDASLFDQLKEQYRDYPQYPGWTGPIHKFNEYAVSDDRVVSTLLPIFNGVTQITWK</sequence>
<protein>
    <recommendedName>
        <fullName evidence="7">O-methyltransferase</fullName>
    </recommendedName>
</protein>
<evidence type="ECO:0000256" key="3">
    <source>
        <dbReference type="ARBA" id="ARBA00022691"/>
    </source>
</evidence>
<proteinExistence type="inferred from homology"/>
<evidence type="ECO:0008006" key="7">
    <source>
        <dbReference type="Google" id="ProtNLM"/>
    </source>
</evidence>
<dbReference type="PANTHER" id="PTHR10509:SF14">
    <property type="entry name" value="CAFFEOYL-COA O-METHYLTRANSFERASE 3-RELATED"/>
    <property type="match status" value="1"/>
</dbReference>
<keyword evidence="2" id="KW-0808">Transferase</keyword>
<dbReference type="Gene3D" id="3.40.50.150">
    <property type="entry name" value="Vaccinia Virus protein VP39"/>
    <property type="match status" value="1"/>
</dbReference>
<gene>
    <name evidence="5" type="ORF">FE257_010369</name>
</gene>